<feature type="signal peptide" evidence="1">
    <location>
        <begin position="1"/>
        <end position="18"/>
    </location>
</feature>
<evidence type="ECO:0008006" key="4">
    <source>
        <dbReference type="Google" id="ProtNLM"/>
    </source>
</evidence>
<dbReference type="Pfam" id="PF14054">
    <property type="entry name" value="DUF4249"/>
    <property type="match status" value="1"/>
</dbReference>
<dbReference type="STRING" id="1849968.A8C32_18720"/>
<dbReference type="PROSITE" id="PS51257">
    <property type="entry name" value="PROKAR_LIPOPROTEIN"/>
    <property type="match status" value="1"/>
</dbReference>
<accession>A0A1E5T3Z2</accession>
<dbReference type="Proteomes" id="UP000095713">
    <property type="component" value="Unassembled WGS sequence"/>
</dbReference>
<keyword evidence="3" id="KW-1185">Reference proteome</keyword>
<comment type="caution">
    <text evidence="2">The sequence shown here is derived from an EMBL/GenBank/DDBJ whole genome shotgun (WGS) entry which is preliminary data.</text>
</comment>
<sequence>MRLYIKSLLLIVLTIITACEDVIDVNVPEAEPRLVIEASLDWQKGTAGNNQTIKLSTSTPYFNTTVNNTVTGASVKVTNDATNAEYIFVDQNDGTYNITDFVPVLNDSYTLEVIYNSETYKAKETLMPVSEIKRVTQSLEGAFDDEVLDVTIFWDDPVDEENYYFINFYEEGDLFPFLEEVSDEFTNGNEMDEFFEKERDEDDGQEEFNPGDKVSFTLYGISERYYNYLQILIEQYDSGGDPFSSVAAEIKGNCINETTPDNYAFGYFRASEVDTINYTFQ</sequence>
<reference evidence="2 3" key="1">
    <citation type="submission" date="2016-05" db="EMBL/GenBank/DDBJ databases">
        <title>Draft Genome Sequence of Algibacter sp. Strain SK-16 Isolated from the Surface Water of Aburatsubo Inlet.</title>
        <authorList>
            <person name="Wong S.-K."/>
            <person name="Yoshizawa S."/>
            <person name="Nakajima Y."/>
            <person name="Ogura Y."/>
            <person name="Tetsuya H."/>
            <person name="Hamasaki K."/>
        </authorList>
    </citation>
    <scope>NUCLEOTIDE SEQUENCE [LARGE SCALE GENOMIC DNA]</scope>
    <source>
        <strain evidence="2 3">SK-16</strain>
    </source>
</reference>
<keyword evidence="1" id="KW-0732">Signal</keyword>
<evidence type="ECO:0000313" key="3">
    <source>
        <dbReference type="Proteomes" id="UP000095713"/>
    </source>
</evidence>
<evidence type="ECO:0000313" key="2">
    <source>
        <dbReference type="EMBL" id="OEK06066.1"/>
    </source>
</evidence>
<protein>
    <recommendedName>
        <fullName evidence="4">DUF4249 domain-containing protein</fullName>
    </recommendedName>
</protein>
<gene>
    <name evidence="2" type="ORF">A8C32_18720</name>
</gene>
<dbReference type="OrthoDB" id="1430047at2"/>
<dbReference type="InterPro" id="IPR025345">
    <property type="entry name" value="DUF4249"/>
</dbReference>
<proteinExistence type="predicted"/>
<dbReference type="EMBL" id="MDJD01000049">
    <property type="protein sequence ID" value="OEK06066.1"/>
    <property type="molecule type" value="Genomic_DNA"/>
</dbReference>
<feature type="chain" id="PRO_5009185925" description="DUF4249 domain-containing protein" evidence="1">
    <location>
        <begin position="19"/>
        <end position="281"/>
    </location>
</feature>
<evidence type="ECO:0000256" key="1">
    <source>
        <dbReference type="SAM" id="SignalP"/>
    </source>
</evidence>
<dbReference type="RefSeq" id="WP_069830956.1">
    <property type="nucleotide sequence ID" value="NZ_MDJD01000049.1"/>
</dbReference>
<dbReference type="AlphaFoldDB" id="A0A1E5T3Z2"/>
<name>A0A1E5T3Z2_9FLAO</name>
<organism evidence="2 3">
    <name type="scientific">Flavivirga aquatica</name>
    <dbReference type="NCBI Taxonomy" id="1849968"/>
    <lineage>
        <taxon>Bacteria</taxon>
        <taxon>Pseudomonadati</taxon>
        <taxon>Bacteroidota</taxon>
        <taxon>Flavobacteriia</taxon>
        <taxon>Flavobacteriales</taxon>
        <taxon>Flavobacteriaceae</taxon>
        <taxon>Flavivirga</taxon>
    </lineage>
</organism>